<evidence type="ECO:0000259" key="4">
    <source>
        <dbReference type="PROSITE" id="PS50948"/>
    </source>
</evidence>
<sequence>MVPLLVVVLLLSFSSFSLSDGNHLYEVKSLYCETILCVRLVLCFSDCNTEFLFNVDFPGSDLTFLYSPSVDHCQQLCTQHPECLFFTFIRPDWTTDDRHFHCFLKSTTSGQPTSQTQLLGVTSGFSLKPCSPDPLPCFSQDFENVDFFGADYRTLFTADYNERQRACTQDPGCQFFTFVNKDFSQANIRFKCHLKFSWPVPAPPNVERKTGLISGFSQNIQFPQQIAPACEGKLFQSTNIPGSDLLSLQAASSEHCQVLCSAHPRCSYFSFVRNDFTCFLKDNLNGLTFEEKEGVTSGFPARFCQLSNDWIKRTHEGADFRGSDIRNEQLDNAGACQAKCTEDLSCQFYTYLTDNFSDAAFRRRCFLKRVITMPAPPKVNKLDNVVSGFSLRNCVNAVQ</sequence>
<dbReference type="PANTHER" id="PTHR33946">
    <property type="match status" value="1"/>
</dbReference>
<organism evidence="5 6">
    <name type="scientific">Nothobranchius furzeri</name>
    <name type="common">Turquoise killifish</name>
    <dbReference type="NCBI Taxonomy" id="105023"/>
    <lineage>
        <taxon>Eukaryota</taxon>
        <taxon>Metazoa</taxon>
        <taxon>Chordata</taxon>
        <taxon>Craniata</taxon>
        <taxon>Vertebrata</taxon>
        <taxon>Euteleostomi</taxon>
        <taxon>Actinopterygii</taxon>
        <taxon>Neopterygii</taxon>
        <taxon>Teleostei</taxon>
        <taxon>Neoteleostei</taxon>
        <taxon>Acanthomorphata</taxon>
        <taxon>Ovalentaria</taxon>
        <taxon>Atherinomorphae</taxon>
        <taxon>Cyprinodontiformes</taxon>
        <taxon>Nothobranchiidae</taxon>
        <taxon>Nothobranchius</taxon>
    </lineage>
</organism>
<dbReference type="PRINTS" id="PR00005">
    <property type="entry name" value="APPLEDOMAIN"/>
</dbReference>
<dbReference type="PANTHER" id="PTHR33946:SF4">
    <property type="entry name" value="COAGULATION FACTOR XI"/>
    <property type="match status" value="1"/>
</dbReference>
<dbReference type="Pfam" id="PF00024">
    <property type="entry name" value="PAN_1"/>
    <property type="match status" value="2"/>
</dbReference>
<keyword evidence="2" id="KW-1015">Disulfide bond</keyword>
<reference evidence="5" key="2">
    <citation type="submission" date="2025-09" db="UniProtKB">
        <authorList>
            <consortium name="Ensembl"/>
        </authorList>
    </citation>
    <scope>IDENTIFICATION</scope>
</reference>
<dbReference type="PROSITE" id="PS50948">
    <property type="entry name" value="PAN"/>
    <property type="match status" value="2"/>
</dbReference>
<dbReference type="SMART" id="SM00223">
    <property type="entry name" value="APPLE"/>
    <property type="match status" value="4"/>
</dbReference>
<reference evidence="5" key="1">
    <citation type="submission" date="2025-08" db="UniProtKB">
        <authorList>
            <consortium name="Ensembl"/>
        </authorList>
    </citation>
    <scope>IDENTIFICATION</scope>
</reference>
<keyword evidence="6" id="KW-1185">Reference proteome</keyword>
<dbReference type="GO" id="GO:0005576">
    <property type="term" value="C:extracellular region"/>
    <property type="evidence" value="ECO:0007669"/>
    <property type="project" value="InterPro"/>
</dbReference>
<dbReference type="InterPro" id="IPR003609">
    <property type="entry name" value="Pan_app"/>
</dbReference>
<feature type="chain" id="PRO_5034044576" description="Apple domain-containing protein" evidence="3">
    <location>
        <begin position="20"/>
        <end position="399"/>
    </location>
</feature>
<dbReference type="PROSITE" id="PS00495">
    <property type="entry name" value="APPLE"/>
    <property type="match status" value="1"/>
</dbReference>
<feature type="signal peptide" evidence="3">
    <location>
        <begin position="1"/>
        <end position="19"/>
    </location>
</feature>
<feature type="domain" description="Apple" evidence="4">
    <location>
        <begin position="230"/>
        <end position="304"/>
    </location>
</feature>
<proteinExistence type="predicted"/>
<evidence type="ECO:0000256" key="1">
    <source>
        <dbReference type="ARBA" id="ARBA00022737"/>
    </source>
</evidence>
<evidence type="ECO:0000313" key="6">
    <source>
        <dbReference type="Proteomes" id="UP000694548"/>
    </source>
</evidence>
<dbReference type="InterPro" id="IPR000177">
    <property type="entry name" value="Apple"/>
</dbReference>
<evidence type="ECO:0000256" key="2">
    <source>
        <dbReference type="ARBA" id="ARBA00023157"/>
    </source>
</evidence>
<dbReference type="CDD" id="cd01100">
    <property type="entry name" value="APPLE_Factor_XI_like"/>
    <property type="match status" value="4"/>
</dbReference>
<feature type="domain" description="Apple" evidence="4">
    <location>
        <begin position="43"/>
        <end position="130"/>
    </location>
</feature>
<keyword evidence="1" id="KW-0677">Repeat</keyword>
<dbReference type="AlphaFoldDB" id="A0A8C6LXP0"/>
<dbReference type="Pfam" id="PF14295">
    <property type="entry name" value="PAN_4"/>
    <property type="match status" value="2"/>
</dbReference>
<dbReference type="GO" id="GO:0006508">
    <property type="term" value="P:proteolysis"/>
    <property type="evidence" value="ECO:0007669"/>
    <property type="project" value="InterPro"/>
</dbReference>
<dbReference type="Ensembl" id="ENSNFUT00015027273.1">
    <property type="protein sequence ID" value="ENSNFUP00015026096.1"/>
    <property type="gene ID" value="ENSNFUG00015012644.1"/>
</dbReference>
<dbReference type="GeneTree" id="ENSGT00940000158569"/>
<dbReference type="Proteomes" id="UP000694548">
    <property type="component" value="Unassembled WGS sequence"/>
</dbReference>
<evidence type="ECO:0000256" key="3">
    <source>
        <dbReference type="SAM" id="SignalP"/>
    </source>
</evidence>
<keyword evidence="3" id="KW-0732">Signal</keyword>
<protein>
    <recommendedName>
        <fullName evidence="4">Apple domain-containing protein</fullName>
    </recommendedName>
</protein>
<name>A0A8C6LXP0_NOTFU</name>
<dbReference type="SUPFAM" id="SSF57414">
    <property type="entry name" value="Hairpin loop containing domain-like"/>
    <property type="match status" value="1"/>
</dbReference>
<evidence type="ECO:0000313" key="5">
    <source>
        <dbReference type="Ensembl" id="ENSNFUP00015026096.1"/>
    </source>
</evidence>
<dbReference type="Gene3D" id="3.50.4.10">
    <property type="entry name" value="Hepatocyte Growth Factor"/>
    <property type="match status" value="4"/>
</dbReference>
<accession>A0A8C6LXP0</accession>
<gene>
    <name evidence="5" type="primary">LOC107374492</name>
</gene>